<dbReference type="OrthoDB" id="834934at2759"/>
<accession>A0A9Q0J7B4</accession>
<proteinExistence type="predicted"/>
<evidence type="ECO:0000313" key="2">
    <source>
        <dbReference type="Proteomes" id="UP001141552"/>
    </source>
</evidence>
<organism evidence="1 2">
    <name type="scientific">Turnera subulata</name>
    <dbReference type="NCBI Taxonomy" id="218843"/>
    <lineage>
        <taxon>Eukaryota</taxon>
        <taxon>Viridiplantae</taxon>
        <taxon>Streptophyta</taxon>
        <taxon>Embryophyta</taxon>
        <taxon>Tracheophyta</taxon>
        <taxon>Spermatophyta</taxon>
        <taxon>Magnoliopsida</taxon>
        <taxon>eudicotyledons</taxon>
        <taxon>Gunneridae</taxon>
        <taxon>Pentapetalae</taxon>
        <taxon>rosids</taxon>
        <taxon>fabids</taxon>
        <taxon>Malpighiales</taxon>
        <taxon>Passifloraceae</taxon>
        <taxon>Turnera</taxon>
    </lineage>
</organism>
<keyword evidence="2" id="KW-1185">Reference proteome</keyword>
<comment type="caution">
    <text evidence="1">The sequence shown here is derived from an EMBL/GenBank/DDBJ whole genome shotgun (WGS) entry which is preliminary data.</text>
</comment>
<name>A0A9Q0J7B4_9ROSI</name>
<gene>
    <name evidence="1" type="ORF">Tsubulata_032826</name>
</gene>
<reference evidence="1" key="1">
    <citation type="submission" date="2022-02" db="EMBL/GenBank/DDBJ databases">
        <authorList>
            <person name="Henning P.M."/>
            <person name="McCubbin A.G."/>
            <person name="Shore J.S."/>
        </authorList>
    </citation>
    <scope>NUCLEOTIDE SEQUENCE</scope>
    <source>
        <strain evidence="1">F60SS</strain>
        <tissue evidence="1">Leaves</tissue>
    </source>
</reference>
<dbReference type="Proteomes" id="UP001141552">
    <property type="component" value="Unassembled WGS sequence"/>
</dbReference>
<reference evidence="1" key="2">
    <citation type="journal article" date="2023" name="Plants (Basel)">
        <title>Annotation of the Turnera subulata (Passifloraceae) Draft Genome Reveals the S-Locus Evolved after the Divergence of Turneroideae from Passifloroideae in a Stepwise Manner.</title>
        <authorList>
            <person name="Henning P.M."/>
            <person name="Roalson E.H."/>
            <person name="Mir W."/>
            <person name="McCubbin A.G."/>
            <person name="Shore J.S."/>
        </authorList>
    </citation>
    <scope>NUCLEOTIDE SEQUENCE</scope>
    <source>
        <strain evidence="1">F60SS</strain>
    </source>
</reference>
<protein>
    <submittedName>
        <fullName evidence="1">Uncharacterized protein</fullName>
    </submittedName>
</protein>
<sequence>MRKIQDLKGLDEDGSFEKLVEETRMAADGEEPRAEQLLTETILKNFVRYHIDKAKKAGLNKGENGGRQQ</sequence>
<evidence type="ECO:0000313" key="1">
    <source>
        <dbReference type="EMBL" id="KAJ4830280.1"/>
    </source>
</evidence>
<dbReference type="EMBL" id="JAKUCV010005684">
    <property type="protein sequence ID" value="KAJ4830280.1"/>
    <property type="molecule type" value="Genomic_DNA"/>
</dbReference>
<dbReference type="AlphaFoldDB" id="A0A9Q0J7B4"/>